<accession>A0AAW2HD93</accession>
<evidence type="ECO:0000259" key="3">
    <source>
        <dbReference type="Pfam" id="PF08190"/>
    </source>
</evidence>
<comment type="similarity">
    <text evidence="1">Belongs to the PIH1 family.</text>
</comment>
<proteinExistence type="inferred from homology"/>
<evidence type="ECO:0000256" key="2">
    <source>
        <dbReference type="ARBA" id="ARBA00046233"/>
    </source>
</evidence>
<dbReference type="EMBL" id="JARGDH010000005">
    <property type="protein sequence ID" value="KAL0267498.1"/>
    <property type="molecule type" value="Genomic_DNA"/>
</dbReference>
<protein>
    <recommendedName>
        <fullName evidence="3">PIH1 N-terminal domain-containing protein</fullName>
    </recommendedName>
</protein>
<dbReference type="GO" id="GO:1990904">
    <property type="term" value="C:ribonucleoprotein complex"/>
    <property type="evidence" value="ECO:0007669"/>
    <property type="project" value="TreeGrafter"/>
</dbReference>
<name>A0AAW2HD93_9NEOP</name>
<dbReference type="Pfam" id="PF08190">
    <property type="entry name" value="PIH1"/>
    <property type="match status" value="1"/>
</dbReference>
<comment type="function">
    <text evidence="2">Involved in the assembly of C/D box small nucleolar ribonucleoprotein (snoRNP) particles. Recruits the SWI/SNF complex to the core promoter of rRNA genes and enhances pre-rRNA transcription. Mediates interaction of TELO2 with the R2TP complex which is necessary for the stability of MTOR and SMG1. Positively regulates the assembly and activity of the mTORC1 complex.</text>
</comment>
<sequence>MVIKTFDAKGNKIFINLCKVDEIPEPKEKTESELLSLLESDDITDYRVPLSMLDPHDELDKCKFYFRAGKPAVVYDVAINTRFFEKIKDNQVFRDFVLEVIQQGLENKYDIELQKGGYVILRNRSSIGDLKPHRIRSITGPYKPPKRLIEEISPSEVEPRKHINFRLSRKDDMLLGEFHLPTIVSFCTYRRKKNRFIQHL</sequence>
<dbReference type="AlphaFoldDB" id="A0AAW2HD93"/>
<dbReference type="GO" id="GO:0097255">
    <property type="term" value="C:R2TP complex"/>
    <property type="evidence" value="ECO:0007669"/>
    <property type="project" value="TreeGrafter"/>
</dbReference>
<evidence type="ECO:0000256" key="1">
    <source>
        <dbReference type="ARBA" id="ARBA00008511"/>
    </source>
</evidence>
<evidence type="ECO:0000313" key="4">
    <source>
        <dbReference type="EMBL" id="KAL0267498.1"/>
    </source>
</evidence>
<comment type="caution">
    <text evidence="4">The sequence shown here is derived from an EMBL/GenBank/DDBJ whole genome shotgun (WGS) entry which is preliminary data.</text>
</comment>
<dbReference type="InterPro" id="IPR050734">
    <property type="entry name" value="PIH1/Kintoun_subfamily"/>
</dbReference>
<dbReference type="GO" id="GO:0000492">
    <property type="term" value="P:box C/D snoRNP assembly"/>
    <property type="evidence" value="ECO:0007669"/>
    <property type="project" value="TreeGrafter"/>
</dbReference>
<gene>
    <name evidence="4" type="ORF">PYX00_009751</name>
</gene>
<dbReference type="GO" id="GO:0005737">
    <property type="term" value="C:cytoplasm"/>
    <property type="evidence" value="ECO:0007669"/>
    <property type="project" value="TreeGrafter"/>
</dbReference>
<organism evidence="4">
    <name type="scientific">Menopon gallinae</name>
    <name type="common">poultry shaft louse</name>
    <dbReference type="NCBI Taxonomy" id="328185"/>
    <lineage>
        <taxon>Eukaryota</taxon>
        <taxon>Metazoa</taxon>
        <taxon>Ecdysozoa</taxon>
        <taxon>Arthropoda</taxon>
        <taxon>Hexapoda</taxon>
        <taxon>Insecta</taxon>
        <taxon>Pterygota</taxon>
        <taxon>Neoptera</taxon>
        <taxon>Paraneoptera</taxon>
        <taxon>Psocodea</taxon>
        <taxon>Troctomorpha</taxon>
        <taxon>Phthiraptera</taxon>
        <taxon>Amblycera</taxon>
        <taxon>Menoponidae</taxon>
        <taxon>Menopon</taxon>
    </lineage>
</organism>
<dbReference type="PANTHER" id="PTHR22997">
    <property type="entry name" value="PIH1 DOMAIN-CONTAINING PROTEIN 1"/>
    <property type="match status" value="1"/>
</dbReference>
<dbReference type="PANTHER" id="PTHR22997:SF0">
    <property type="entry name" value="PIH1 DOMAIN-CONTAINING PROTEIN 1"/>
    <property type="match status" value="1"/>
</dbReference>
<feature type="domain" description="PIH1 N-terminal" evidence="3">
    <location>
        <begin position="2"/>
        <end position="138"/>
    </location>
</feature>
<dbReference type="InterPro" id="IPR012981">
    <property type="entry name" value="PIH1_N"/>
</dbReference>
<reference evidence="4" key="1">
    <citation type="journal article" date="2024" name="Gigascience">
        <title>Chromosome-level genome of the poultry shaft louse Menopon gallinae provides insight into the host-switching and adaptive evolution of parasitic lice.</title>
        <authorList>
            <person name="Xu Y."/>
            <person name="Ma L."/>
            <person name="Liu S."/>
            <person name="Liang Y."/>
            <person name="Liu Q."/>
            <person name="He Z."/>
            <person name="Tian L."/>
            <person name="Duan Y."/>
            <person name="Cai W."/>
            <person name="Li H."/>
            <person name="Song F."/>
        </authorList>
    </citation>
    <scope>NUCLEOTIDE SEQUENCE</scope>
    <source>
        <strain evidence="4">Cailab_2023a</strain>
    </source>
</reference>
<dbReference type="GO" id="GO:0006364">
    <property type="term" value="P:rRNA processing"/>
    <property type="evidence" value="ECO:0007669"/>
    <property type="project" value="TreeGrafter"/>
</dbReference>